<dbReference type="InterPro" id="IPR050828">
    <property type="entry name" value="C-type_lectin/matrix_domain"/>
</dbReference>
<dbReference type="PROSITE" id="PS50041">
    <property type="entry name" value="C_TYPE_LECTIN_2"/>
    <property type="match status" value="3"/>
</dbReference>
<organism evidence="1">
    <name type="scientific">Cyprideis torosa</name>
    <dbReference type="NCBI Taxonomy" id="163714"/>
    <lineage>
        <taxon>Eukaryota</taxon>
        <taxon>Metazoa</taxon>
        <taxon>Ecdysozoa</taxon>
        <taxon>Arthropoda</taxon>
        <taxon>Crustacea</taxon>
        <taxon>Oligostraca</taxon>
        <taxon>Ostracoda</taxon>
        <taxon>Podocopa</taxon>
        <taxon>Podocopida</taxon>
        <taxon>Cytherocopina</taxon>
        <taxon>Cytheroidea</taxon>
        <taxon>Cytherideidae</taxon>
        <taxon>Cyprideis</taxon>
    </lineage>
</organism>
<dbReference type="OrthoDB" id="6132182at2759"/>
<dbReference type="InterPro" id="IPR016186">
    <property type="entry name" value="C-type_lectin-like/link_sf"/>
</dbReference>
<dbReference type="SUPFAM" id="SSF56436">
    <property type="entry name" value="C-type lectin-like"/>
    <property type="match status" value="4"/>
</dbReference>
<dbReference type="Pfam" id="PF00059">
    <property type="entry name" value="Lectin_C"/>
    <property type="match status" value="1"/>
</dbReference>
<dbReference type="AlphaFoldDB" id="A0A7R8WBH4"/>
<dbReference type="InterPro" id="IPR016187">
    <property type="entry name" value="CTDL_fold"/>
</dbReference>
<dbReference type="InterPro" id="IPR001304">
    <property type="entry name" value="C-type_lectin-like"/>
</dbReference>
<evidence type="ECO:0000313" key="1">
    <source>
        <dbReference type="EMBL" id="CAD7228574.1"/>
    </source>
</evidence>
<dbReference type="SMART" id="SM00034">
    <property type="entry name" value="CLECT"/>
    <property type="match status" value="3"/>
</dbReference>
<name>A0A7R8WBH4_9CRUS</name>
<dbReference type="Gene3D" id="3.10.100.10">
    <property type="entry name" value="Mannose-Binding Protein A, subunit A"/>
    <property type="match status" value="4"/>
</dbReference>
<sequence length="600" mass="66182">MHSLLFGFFLALALVATIDGALDLPSNDRSKIPVNEGPNLAPVEPVCPAGFFILGDSCYAVFDDYTDRRSWDDSQTFCGSLAPGGRLVELETAQEIDLVKNHLAENTGYSCSYRSKIPVNEGPNLAPVEPVCPAGFFILGDSCYAVFDDYTDRRSWDDSQTFCGSLAPGGRLVELETAQEIDLVKTHLAENTGYSCSWYWLGGDEVGDSNVFKWASTGQMIDASETEGPYGLPSPSPLRVDSKNQFQKSSSRIVNKMEIYSLLLTLCVYVVDNLNFLANASPEVVMVNFPTYDGQCDHPFTAVNGGRCYFPSYDQLKTTWTGAQLICSWLHPKGQLAEFETLQEMVDATGFLINDNSSHGWGSVGPWIGAIEKGHSNTFIWHSSKAPIEAHNWAESRPYASTSGDASDNFQWIDLSSGTELPFFCEIPSNPRSVESEKKTEDLEGRFREVEEALRKVFKDLDEAEKERDALKRQLGELRKELTKECPSGFFPVGLSCYAVFDKESDKRSWDAAQAFCRAKAAGGRLSELKTNEETAIFKNHLKGNGYECSYYWIGGEEVGDTNTFVWASTGQGIGHSDWKPDEPNVSGSGQAIVLSCSSN</sequence>
<gene>
    <name evidence="1" type="ORF">CTOB1V02_LOCUS6455</name>
</gene>
<dbReference type="PANTHER" id="PTHR45710:SF26">
    <property type="entry name" value="RH26557P"/>
    <property type="match status" value="1"/>
</dbReference>
<dbReference type="CDD" id="cd00037">
    <property type="entry name" value="CLECT"/>
    <property type="match status" value="3"/>
</dbReference>
<protein>
    <submittedName>
        <fullName evidence="1">Uncharacterized protein</fullName>
    </submittedName>
</protein>
<dbReference type="EMBL" id="OB661600">
    <property type="protein sequence ID" value="CAD7228574.1"/>
    <property type="molecule type" value="Genomic_DNA"/>
</dbReference>
<reference evidence="1" key="1">
    <citation type="submission" date="2020-11" db="EMBL/GenBank/DDBJ databases">
        <authorList>
            <person name="Tran Van P."/>
        </authorList>
    </citation>
    <scope>NUCLEOTIDE SEQUENCE</scope>
</reference>
<dbReference type="PANTHER" id="PTHR45710">
    <property type="entry name" value="C-TYPE LECTIN DOMAIN-CONTAINING PROTEIN 180"/>
    <property type="match status" value="1"/>
</dbReference>
<proteinExistence type="predicted"/>
<accession>A0A7R8WBH4</accession>